<dbReference type="FunFam" id="3.90.70.10:FF:000128">
    <property type="entry name" value="Ubiquitin carboxyl-terminal hydrolase 15"/>
    <property type="match status" value="1"/>
</dbReference>
<keyword evidence="10" id="KW-1185">Reference proteome</keyword>
<dbReference type="GO" id="GO:0006508">
    <property type="term" value="P:proteolysis"/>
    <property type="evidence" value="ECO:0007669"/>
    <property type="project" value="UniProtKB-KW"/>
</dbReference>
<dbReference type="EC" id="3.4.19.12" evidence="3"/>
<accession>A0A1V9YSG3</accession>
<dbReference type="InterPro" id="IPR024729">
    <property type="entry name" value="USP7_ICP0-binding_dom"/>
</dbReference>
<evidence type="ECO:0000313" key="10">
    <source>
        <dbReference type="Proteomes" id="UP000243217"/>
    </source>
</evidence>
<dbReference type="GO" id="GO:0004843">
    <property type="term" value="F:cysteine-type deubiquitinase activity"/>
    <property type="evidence" value="ECO:0007669"/>
    <property type="project" value="UniProtKB-EC"/>
</dbReference>
<dbReference type="SUPFAM" id="SSF54001">
    <property type="entry name" value="Cysteine proteinases"/>
    <property type="match status" value="1"/>
</dbReference>
<dbReference type="InterPro" id="IPR029071">
    <property type="entry name" value="Ubiquitin-like_domsf"/>
</dbReference>
<dbReference type="AlphaFoldDB" id="A0A1V9YSG3"/>
<dbReference type="InterPro" id="IPR001394">
    <property type="entry name" value="Peptidase_C19_UCH"/>
</dbReference>
<keyword evidence="7" id="KW-0788">Thiol protease</keyword>
<organism evidence="9 10">
    <name type="scientific">Thraustotheca clavata</name>
    <dbReference type="NCBI Taxonomy" id="74557"/>
    <lineage>
        <taxon>Eukaryota</taxon>
        <taxon>Sar</taxon>
        <taxon>Stramenopiles</taxon>
        <taxon>Oomycota</taxon>
        <taxon>Saprolegniomycetes</taxon>
        <taxon>Saprolegniales</taxon>
        <taxon>Achlyaceae</taxon>
        <taxon>Thraustotheca</taxon>
    </lineage>
</organism>
<keyword evidence="4" id="KW-0645">Protease</keyword>
<comment type="caution">
    <text evidence="9">The sequence shown here is derived from an EMBL/GenBank/DDBJ whole genome shotgun (WGS) entry which is preliminary data.</text>
</comment>
<feature type="domain" description="USP" evidence="8">
    <location>
        <begin position="201"/>
        <end position="515"/>
    </location>
</feature>
<sequence>MKRDAGVLTTVSASMSGYVGSTFESTSKDVHGNVWGFVCRPDEASGAVNLDVSRVDVTSGTLNVQIALKHVSGNAFLNTNVAGSLVGTSALLKVTDMPTLMDPMSGYVDSNSGKFTLEVFVWESTALDHSSKRFKASGSETSSNAADEDEDLIGDDIFIATLEDALPPVQENIVVIDEDEQNKGLLKMDLSYDSKQATGMVGLKNQGATCYMNSLLQTLFHLAQFRKAVYDTPTSKDDSNDSVVLALQRVFYRLETSQKAVSTKELTRSFGWSHMDAFTQHDVQELYRILCDRLEEKMKGTPADGLIKQMFEGKVKSFISCVNVPCESSRLESFYDLQLDVKGLQNLDSSFQKYIEVEMLDGENQYDAKDYGKQDAKKGLAFESLPPILNIQLKRFEYDPLRDGMVKIHDRFEFPVRLDLSQYVPNTSEAPSSIYQLHSILVHSGDVHGGHYYVYVRPRLDKDWYKFDDDMITSADETALLEGSYGQPRTPVHPTTSLGRVLSCSSAYMLVYLREDACPSITEPVVIPHALQERFQAEETAEIRRKRQKMREESFCHLRIATDETLEKFQKITRQNDLCSLPKGIKFNSNSTIIRLKIQRSWTVRQLYALLHIKTGIPINGMRLWKFAFRQNKTTRPDELLDAWLDSSLQLVYADEVEIHSSKPIPLFLEIVLPDFPILKKVNWSDFNPIPYEEINAAPEVDDDGIELIPAGLITLVEEAAAERGSMMPPKDSILIFVKFYDTSRPLGERLVYVGNMILPSTNTAEDVIQIIQEHAFDKLLEEEIDLYEQVQPEAINKLDLTLTLAESDIQTGDIVVFQFPPEEDNVDEDYATVPDYFTYLLDRVDVTFIPRFEDDAPFTTFILHLFFSDSYDTVVAAVANSLKMDPLHIRLYQHNTLENAPKSNAIRHSKSSGASGVCLKNLLFTDRNEKQVAKLYYERLDDSIIEIERKKNLPLRLSPHVSAFKIDVIDRIDLHLEPTSTVESALAEIVRRHDIDIRVLELRLLETRDISMLLREVPGITPVTHLLSHSAYIVDAIPKAVRALTMHSVVGVMHFSYSHDAFISAHHIPGLIVIDDNDTFQSLRSKIQAKFNVSDEVIAKWKLAIIVDNKATPLETIPGDLDSELVYDKLPIGDGRWFLGVEYHGTTKGETRRKDNGIKIRSN</sequence>
<evidence type="ECO:0000256" key="6">
    <source>
        <dbReference type="ARBA" id="ARBA00022801"/>
    </source>
</evidence>
<proteinExistence type="inferred from homology"/>
<keyword evidence="5" id="KW-0833">Ubl conjugation pathway</keyword>
<dbReference type="SUPFAM" id="SSF54236">
    <property type="entry name" value="Ubiquitin-like"/>
    <property type="match status" value="1"/>
</dbReference>
<evidence type="ECO:0000256" key="3">
    <source>
        <dbReference type="ARBA" id="ARBA00012759"/>
    </source>
</evidence>
<evidence type="ECO:0000259" key="8">
    <source>
        <dbReference type="PROSITE" id="PS50235"/>
    </source>
</evidence>
<dbReference type="GO" id="GO:0005829">
    <property type="term" value="C:cytosol"/>
    <property type="evidence" value="ECO:0007669"/>
    <property type="project" value="TreeGrafter"/>
</dbReference>
<dbReference type="Gene3D" id="3.10.20.90">
    <property type="entry name" value="Phosphatidylinositol 3-kinase Catalytic Subunit, Chain A, domain 1"/>
    <property type="match status" value="2"/>
</dbReference>
<dbReference type="InterPro" id="IPR028889">
    <property type="entry name" value="USP"/>
</dbReference>
<reference evidence="9 10" key="1">
    <citation type="journal article" date="2014" name="Genome Biol. Evol.">
        <title>The secreted proteins of Achlya hypogyna and Thraustotheca clavata identify the ancestral oomycete secretome and reveal gene acquisitions by horizontal gene transfer.</title>
        <authorList>
            <person name="Misner I."/>
            <person name="Blouin N."/>
            <person name="Leonard G."/>
            <person name="Richards T.A."/>
            <person name="Lane C.E."/>
        </authorList>
    </citation>
    <scope>NUCLEOTIDE SEQUENCE [LARGE SCALE GENOMIC DNA]</scope>
    <source>
        <strain evidence="9 10">ATCC 34112</strain>
    </source>
</reference>
<dbReference type="InterPro" id="IPR029346">
    <property type="entry name" value="USP_C"/>
</dbReference>
<dbReference type="Pfam" id="PF00443">
    <property type="entry name" value="UCH"/>
    <property type="match status" value="1"/>
</dbReference>
<dbReference type="InterPro" id="IPR018200">
    <property type="entry name" value="USP_CS"/>
</dbReference>
<evidence type="ECO:0000256" key="7">
    <source>
        <dbReference type="ARBA" id="ARBA00022807"/>
    </source>
</evidence>
<comment type="catalytic activity">
    <reaction evidence="1">
        <text>Thiol-dependent hydrolysis of ester, thioester, amide, peptide and isopeptide bonds formed by the C-terminal Gly of ubiquitin (a 76-residue protein attached to proteins as an intracellular targeting signal).</text>
        <dbReference type="EC" id="3.4.19.12"/>
    </reaction>
</comment>
<dbReference type="InterPro" id="IPR038765">
    <property type="entry name" value="Papain-like_cys_pep_sf"/>
</dbReference>
<dbReference type="STRING" id="74557.A0A1V9YSG3"/>
<evidence type="ECO:0000256" key="2">
    <source>
        <dbReference type="ARBA" id="ARBA00009085"/>
    </source>
</evidence>
<dbReference type="InterPro" id="IPR050164">
    <property type="entry name" value="Peptidase_C19"/>
</dbReference>
<dbReference type="EMBL" id="JNBS01003051">
    <property type="protein sequence ID" value="OQR88705.1"/>
    <property type="molecule type" value="Genomic_DNA"/>
</dbReference>
<dbReference type="Pfam" id="PF14533">
    <property type="entry name" value="USP7_C2"/>
    <property type="match status" value="1"/>
</dbReference>
<dbReference type="GO" id="GO:0005634">
    <property type="term" value="C:nucleus"/>
    <property type="evidence" value="ECO:0007669"/>
    <property type="project" value="TreeGrafter"/>
</dbReference>
<dbReference type="Pfam" id="PF12436">
    <property type="entry name" value="USP7_ICP0_bdg"/>
    <property type="match status" value="1"/>
</dbReference>
<evidence type="ECO:0000313" key="9">
    <source>
        <dbReference type="EMBL" id="OQR88705.1"/>
    </source>
</evidence>
<dbReference type="PROSITE" id="PS50235">
    <property type="entry name" value="USP_3"/>
    <property type="match status" value="1"/>
</dbReference>
<dbReference type="Proteomes" id="UP000243217">
    <property type="component" value="Unassembled WGS sequence"/>
</dbReference>
<dbReference type="CDD" id="cd02659">
    <property type="entry name" value="peptidase_C19C"/>
    <property type="match status" value="1"/>
</dbReference>
<dbReference type="PROSITE" id="PS00972">
    <property type="entry name" value="USP_1"/>
    <property type="match status" value="1"/>
</dbReference>
<dbReference type="PANTHER" id="PTHR24006">
    <property type="entry name" value="UBIQUITIN CARBOXYL-TERMINAL HYDROLASE"/>
    <property type="match status" value="1"/>
</dbReference>
<dbReference type="Gene3D" id="3.90.70.10">
    <property type="entry name" value="Cysteine proteinases"/>
    <property type="match status" value="1"/>
</dbReference>
<comment type="similarity">
    <text evidence="2">Belongs to the peptidase C19 family.</text>
</comment>
<protein>
    <recommendedName>
        <fullName evidence="3">ubiquitinyl hydrolase 1</fullName>
        <ecNumber evidence="3">3.4.19.12</ecNumber>
    </recommendedName>
</protein>
<dbReference type="OrthoDB" id="289038at2759"/>
<evidence type="ECO:0000256" key="1">
    <source>
        <dbReference type="ARBA" id="ARBA00000707"/>
    </source>
</evidence>
<dbReference type="PANTHER" id="PTHR24006:SF888">
    <property type="entry name" value="UBIQUITIN CARBOXYL-TERMINAL HYDROLASE 30"/>
    <property type="match status" value="1"/>
</dbReference>
<evidence type="ECO:0000256" key="5">
    <source>
        <dbReference type="ARBA" id="ARBA00022786"/>
    </source>
</evidence>
<dbReference type="PROSITE" id="PS00973">
    <property type="entry name" value="USP_2"/>
    <property type="match status" value="1"/>
</dbReference>
<keyword evidence="6 9" id="KW-0378">Hydrolase</keyword>
<gene>
    <name evidence="9" type="ORF">THRCLA_10151</name>
</gene>
<evidence type="ECO:0000256" key="4">
    <source>
        <dbReference type="ARBA" id="ARBA00022670"/>
    </source>
</evidence>
<dbReference type="GO" id="GO:0016579">
    <property type="term" value="P:protein deubiquitination"/>
    <property type="evidence" value="ECO:0007669"/>
    <property type="project" value="InterPro"/>
</dbReference>
<name>A0A1V9YSG3_9STRA</name>